<proteinExistence type="predicted"/>
<dbReference type="GO" id="GO:0047632">
    <property type="term" value="F:agmatine deiminase activity"/>
    <property type="evidence" value="ECO:0007669"/>
    <property type="project" value="TreeGrafter"/>
</dbReference>
<dbReference type="Pfam" id="PF04371">
    <property type="entry name" value="PAD_porph"/>
    <property type="match status" value="1"/>
</dbReference>
<dbReference type="AlphaFoldDB" id="A0A545UE92"/>
<dbReference type="Gene3D" id="2.60.40.10">
    <property type="entry name" value="Immunoglobulins"/>
    <property type="match status" value="1"/>
</dbReference>
<dbReference type="GO" id="GO:0004668">
    <property type="term" value="F:protein-arginine deiminase activity"/>
    <property type="evidence" value="ECO:0007669"/>
    <property type="project" value="InterPro"/>
</dbReference>
<dbReference type="RefSeq" id="WP_142893468.1">
    <property type="nucleotide sequence ID" value="NZ_ML660163.1"/>
</dbReference>
<dbReference type="InterPro" id="IPR007466">
    <property type="entry name" value="Peptidyl-Arg-deiminase_porph"/>
</dbReference>
<dbReference type="OrthoDB" id="9808013at2"/>
<dbReference type="PANTHER" id="PTHR31377">
    <property type="entry name" value="AGMATINE DEIMINASE-RELATED"/>
    <property type="match status" value="1"/>
</dbReference>
<feature type="chain" id="PRO_5021962386" evidence="2">
    <location>
        <begin position="32"/>
        <end position="463"/>
    </location>
</feature>
<dbReference type="SUPFAM" id="SSF49299">
    <property type="entry name" value="PKD domain"/>
    <property type="match status" value="1"/>
</dbReference>
<evidence type="ECO:0000313" key="5">
    <source>
        <dbReference type="Proteomes" id="UP000315439"/>
    </source>
</evidence>
<feature type="signal peptide" evidence="2">
    <location>
        <begin position="1"/>
        <end position="31"/>
    </location>
</feature>
<dbReference type="Pfam" id="PF00801">
    <property type="entry name" value="PKD"/>
    <property type="match status" value="1"/>
</dbReference>
<evidence type="ECO:0000313" key="4">
    <source>
        <dbReference type="EMBL" id="TQV87807.1"/>
    </source>
</evidence>
<feature type="domain" description="PKD" evidence="3">
    <location>
        <begin position="33"/>
        <end position="119"/>
    </location>
</feature>
<dbReference type="CDD" id="cd00146">
    <property type="entry name" value="PKD"/>
    <property type="match status" value="1"/>
</dbReference>
<dbReference type="PROSITE" id="PS50093">
    <property type="entry name" value="PKD"/>
    <property type="match status" value="1"/>
</dbReference>
<dbReference type="InterPro" id="IPR035986">
    <property type="entry name" value="PKD_dom_sf"/>
</dbReference>
<keyword evidence="5" id="KW-1185">Reference proteome</keyword>
<evidence type="ECO:0000259" key="3">
    <source>
        <dbReference type="PROSITE" id="PS50093"/>
    </source>
</evidence>
<dbReference type="PANTHER" id="PTHR31377:SF0">
    <property type="entry name" value="AGMATINE DEIMINASE-RELATED"/>
    <property type="match status" value="1"/>
</dbReference>
<accession>A0A545UE92</accession>
<dbReference type="EMBL" id="VIKS01000006">
    <property type="protein sequence ID" value="TQV87807.1"/>
    <property type="molecule type" value="Genomic_DNA"/>
</dbReference>
<keyword evidence="2" id="KW-0732">Signal</keyword>
<dbReference type="GO" id="GO:0009446">
    <property type="term" value="P:putrescine biosynthetic process"/>
    <property type="evidence" value="ECO:0007669"/>
    <property type="project" value="InterPro"/>
</dbReference>
<dbReference type="SUPFAM" id="SSF55909">
    <property type="entry name" value="Pentein"/>
    <property type="match status" value="1"/>
</dbReference>
<comment type="caution">
    <text evidence="4">The sequence shown here is derived from an EMBL/GenBank/DDBJ whole genome shotgun (WGS) entry which is preliminary data.</text>
</comment>
<dbReference type="Gene3D" id="3.75.10.10">
    <property type="entry name" value="L-arginine/glycine Amidinotransferase, Chain A"/>
    <property type="match status" value="1"/>
</dbReference>
<dbReference type="InterPro" id="IPR022409">
    <property type="entry name" value="PKD/Chitinase_dom"/>
</dbReference>
<protein>
    <submittedName>
        <fullName evidence="4">PKD domain-containing protein</fullName>
    </submittedName>
</protein>
<organism evidence="4 5">
    <name type="scientific">Aliikangiella coralliicola</name>
    <dbReference type="NCBI Taxonomy" id="2592383"/>
    <lineage>
        <taxon>Bacteria</taxon>
        <taxon>Pseudomonadati</taxon>
        <taxon>Pseudomonadota</taxon>
        <taxon>Gammaproteobacteria</taxon>
        <taxon>Oceanospirillales</taxon>
        <taxon>Pleioneaceae</taxon>
        <taxon>Aliikangiella</taxon>
    </lineage>
</organism>
<gene>
    <name evidence="4" type="ORF">FLL46_10505</name>
</gene>
<name>A0A545UE92_9GAMM</name>
<dbReference type="SMART" id="SM00089">
    <property type="entry name" value="PKD"/>
    <property type="match status" value="1"/>
</dbReference>
<keyword evidence="1" id="KW-0378">Hydrolase</keyword>
<reference evidence="4 5" key="1">
    <citation type="submission" date="2019-07" db="EMBL/GenBank/DDBJ databases">
        <title>Draft genome for Aliikangiella sp. M105.</title>
        <authorList>
            <person name="Wang G."/>
        </authorList>
    </citation>
    <scope>NUCLEOTIDE SEQUENCE [LARGE SCALE GENOMIC DNA]</scope>
    <source>
        <strain evidence="4 5">M105</strain>
    </source>
</reference>
<evidence type="ECO:0000256" key="2">
    <source>
        <dbReference type="SAM" id="SignalP"/>
    </source>
</evidence>
<dbReference type="Proteomes" id="UP000315439">
    <property type="component" value="Unassembled WGS sequence"/>
</dbReference>
<sequence length="463" mass="51953">MKQKTKSSWYTSTCFYFLLLTTTIFSNFANAAFRANFTADKTTVEVGEKVKFTDTSTGYRDWWEWEFQGGTPSYSERRNPTVTYNTPGTYDVTLTVWNGYRRYRTKTIRNYITVTEAGGGEPTSIRVPAEWEPQEAIWLQWPGRWEKVYEPAFAKMVNVIVQYQRLHILYNNNTIRNEARTAILAAGGDPNHYNITWHSIGNDNAWMRDNGPVYVVQDGEMRIQNWEFDAWGGGFGNNVTYTKDNQVPIAVGAYLNMPVDKVDVVHERGNLEFNGKDTVILNWSTIGDPNRNPGYTKAKAIADMKKHFGVSKVVMIEGVHEGDLTKGHIDGIARFINENTVVVPQCTQNSICKPGDGKDDKVNEDAAATIAAAGLNVIRMPVEGSVTFEGTTFDAEYMNWIVGNGFVIAVGFDNPTLDNAAKARLESYFPDREVHIIEMLASWKAGGGAHCHTNDQPSSLITQ</sequence>
<dbReference type="InterPro" id="IPR000601">
    <property type="entry name" value="PKD_dom"/>
</dbReference>
<evidence type="ECO:0000256" key="1">
    <source>
        <dbReference type="ARBA" id="ARBA00022801"/>
    </source>
</evidence>
<dbReference type="InterPro" id="IPR013783">
    <property type="entry name" value="Ig-like_fold"/>
</dbReference>